<dbReference type="InterPro" id="IPR029020">
    <property type="entry name" value="Ammonium/urea_transptr"/>
</dbReference>
<dbReference type="InterPro" id="IPR024041">
    <property type="entry name" value="NH4_transpt_AmtB-like_dom"/>
</dbReference>
<gene>
    <name evidence="10" type="ORF">UFOPK4098_00725</name>
    <name evidence="11" type="ORF">UFOPK4347_00380</name>
</gene>
<evidence type="ECO:0000256" key="1">
    <source>
        <dbReference type="ARBA" id="ARBA00004141"/>
    </source>
</evidence>
<sequence length="494" mass="51405">MQSKTSSTSSRWLKRILVGTTVSTGALIVAGGFTAMAADEFDAEKAVTTLGQQTSLLWIVIGAALVIFMQAGFALVETGFCRAKHAAHVVSTNFAIFGLGFIGFFFIGFPLAFGGFSYSAFGMDAPVGSALLGSGNWVFLWKGGWAMSGGGITPAVLGFFLYMVAFMDTVATIPTGSMAERWKWNSFVVWGLFCGAVYYPLFAAWTWGGGFLAKTWDTMSLGAGYVDFAGSGVVHAVGGVAALAGAIVLGPRIGKFGADGKPRAIPGHHIPMAMLGTFILLFGWFGFNAASTFASTDVQFATVAANTAIAGAFGGIIAMFWITKRTGKPDPGMMVNGMLAGLVAITAPCAFVAPWAAAVIGSIAAVLAIESVFFVERKLKIDDPVGAISVHGVCGLFGVLAVGIFSNGSYGAGWNGSPSEGIEGIIKGDWGQLGAQALSAGIIVTVIFGIAFAFFKIQNALTKGGIRSKEEDEIMGLDLPEMGVAAYPEFSLQR</sequence>
<feature type="transmembrane region" description="Helical" evidence="8">
    <location>
        <begin position="228"/>
        <end position="249"/>
    </location>
</feature>
<dbReference type="EMBL" id="CAFBQU010000006">
    <property type="protein sequence ID" value="CAB5061437.1"/>
    <property type="molecule type" value="Genomic_DNA"/>
</dbReference>
<feature type="transmembrane region" description="Helical" evidence="8">
    <location>
        <begin position="270"/>
        <end position="287"/>
    </location>
</feature>
<dbReference type="PANTHER" id="PTHR11730">
    <property type="entry name" value="AMMONIUM TRANSPORTER"/>
    <property type="match status" value="1"/>
</dbReference>
<feature type="transmembrane region" description="Helical" evidence="8">
    <location>
        <begin position="359"/>
        <end position="375"/>
    </location>
</feature>
<name>A0A6J7UA21_9ZZZZ</name>
<keyword evidence="6 8" id="KW-0472">Membrane</keyword>
<feature type="transmembrane region" description="Helical" evidence="8">
    <location>
        <begin position="145"/>
        <end position="166"/>
    </location>
</feature>
<feature type="transmembrane region" description="Helical" evidence="8">
    <location>
        <begin position="56"/>
        <end position="76"/>
    </location>
</feature>
<feature type="transmembrane region" description="Helical" evidence="8">
    <location>
        <begin position="334"/>
        <end position="353"/>
    </location>
</feature>
<dbReference type="SUPFAM" id="SSF111352">
    <property type="entry name" value="Ammonium transporter"/>
    <property type="match status" value="1"/>
</dbReference>
<feature type="transmembrane region" description="Helical" evidence="8">
    <location>
        <begin position="299"/>
        <end position="322"/>
    </location>
</feature>
<keyword evidence="4 8" id="KW-0812">Transmembrane</keyword>
<keyword evidence="7" id="KW-0924">Ammonia transport</keyword>
<evidence type="ECO:0000313" key="11">
    <source>
        <dbReference type="EMBL" id="CAB5061437.1"/>
    </source>
</evidence>
<dbReference type="GO" id="GO:0097272">
    <property type="term" value="P:ammonium homeostasis"/>
    <property type="evidence" value="ECO:0007669"/>
    <property type="project" value="TreeGrafter"/>
</dbReference>
<dbReference type="GO" id="GO:0008519">
    <property type="term" value="F:ammonium channel activity"/>
    <property type="evidence" value="ECO:0007669"/>
    <property type="project" value="InterPro"/>
</dbReference>
<feature type="transmembrane region" description="Helical" evidence="8">
    <location>
        <begin position="437"/>
        <end position="457"/>
    </location>
</feature>
<dbReference type="EMBL" id="CAFBPN010000030">
    <property type="protein sequence ID" value="CAB5018628.1"/>
    <property type="molecule type" value="Genomic_DNA"/>
</dbReference>
<feature type="transmembrane region" description="Helical" evidence="8">
    <location>
        <begin position="387"/>
        <end position="405"/>
    </location>
</feature>
<dbReference type="PANTHER" id="PTHR11730:SF6">
    <property type="entry name" value="AMMONIUM TRANSPORTER"/>
    <property type="match status" value="1"/>
</dbReference>
<accession>A0A6J7UA21</accession>
<feature type="transmembrane region" description="Helical" evidence="8">
    <location>
        <begin position="12"/>
        <end position="36"/>
    </location>
</feature>
<protein>
    <submittedName>
        <fullName evidence="11">Unannotated protein</fullName>
    </submittedName>
</protein>
<feature type="transmembrane region" description="Helical" evidence="8">
    <location>
        <begin position="187"/>
        <end position="208"/>
    </location>
</feature>
<dbReference type="PROSITE" id="PS01219">
    <property type="entry name" value="AMMONIUM_TRANSP"/>
    <property type="match status" value="1"/>
</dbReference>
<proteinExistence type="inferred from homology"/>
<dbReference type="GO" id="GO:0016020">
    <property type="term" value="C:membrane"/>
    <property type="evidence" value="ECO:0007669"/>
    <property type="project" value="UniProtKB-SubCell"/>
</dbReference>
<keyword evidence="3" id="KW-0813">Transport</keyword>
<evidence type="ECO:0000313" key="10">
    <source>
        <dbReference type="EMBL" id="CAB5018628.1"/>
    </source>
</evidence>
<evidence type="ECO:0000256" key="4">
    <source>
        <dbReference type="ARBA" id="ARBA00022692"/>
    </source>
</evidence>
<dbReference type="AlphaFoldDB" id="A0A6J7UA21"/>
<feature type="domain" description="Ammonium transporter AmtB-like" evidence="9">
    <location>
        <begin position="57"/>
        <end position="487"/>
    </location>
</feature>
<evidence type="ECO:0000256" key="6">
    <source>
        <dbReference type="ARBA" id="ARBA00023136"/>
    </source>
</evidence>
<dbReference type="Pfam" id="PF00909">
    <property type="entry name" value="Ammonium_transp"/>
    <property type="match status" value="1"/>
</dbReference>
<organism evidence="11">
    <name type="scientific">freshwater metagenome</name>
    <dbReference type="NCBI Taxonomy" id="449393"/>
    <lineage>
        <taxon>unclassified sequences</taxon>
        <taxon>metagenomes</taxon>
        <taxon>ecological metagenomes</taxon>
    </lineage>
</organism>
<comment type="subcellular location">
    <subcellularLocation>
        <location evidence="1">Membrane</location>
        <topology evidence="1">Multi-pass membrane protein</topology>
    </subcellularLocation>
</comment>
<evidence type="ECO:0000256" key="5">
    <source>
        <dbReference type="ARBA" id="ARBA00022989"/>
    </source>
</evidence>
<reference evidence="11" key="1">
    <citation type="submission" date="2020-05" db="EMBL/GenBank/DDBJ databases">
        <authorList>
            <person name="Chiriac C."/>
            <person name="Salcher M."/>
            <person name="Ghai R."/>
            <person name="Kavagutti S V."/>
        </authorList>
    </citation>
    <scope>NUCLEOTIDE SEQUENCE</scope>
</reference>
<evidence type="ECO:0000259" key="9">
    <source>
        <dbReference type="Pfam" id="PF00909"/>
    </source>
</evidence>
<evidence type="ECO:0000256" key="7">
    <source>
        <dbReference type="ARBA" id="ARBA00023177"/>
    </source>
</evidence>
<dbReference type="Gene3D" id="1.10.3430.10">
    <property type="entry name" value="Ammonium transporter AmtB like domains"/>
    <property type="match status" value="1"/>
</dbReference>
<comment type="similarity">
    <text evidence="2">Belongs to the ammonia transporter channel (TC 1.A.11.2) family.</text>
</comment>
<feature type="transmembrane region" description="Helical" evidence="8">
    <location>
        <begin position="88"/>
        <end position="113"/>
    </location>
</feature>
<evidence type="ECO:0000256" key="3">
    <source>
        <dbReference type="ARBA" id="ARBA00022448"/>
    </source>
</evidence>
<dbReference type="InterPro" id="IPR018047">
    <property type="entry name" value="Ammonium_transpt_CS"/>
</dbReference>
<evidence type="ECO:0000256" key="2">
    <source>
        <dbReference type="ARBA" id="ARBA00005887"/>
    </source>
</evidence>
<keyword evidence="5 8" id="KW-1133">Transmembrane helix</keyword>
<evidence type="ECO:0000256" key="8">
    <source>
        <dbReference type="SAM" id="Phobius"/>
    </source>
</evidence>